<dbReference type="Proteomes" id="UP001152888">
    <property type="component" value="Unassembled WGS sequence"/>
</dbReference>
<dbReference type="AlphaFoldDB" id="A0A9P0PCU5"/>
<keyword evidence="2" id="KW-1185">Reference proteome</keyword>
<gene>
    <name evidence="1" type="ORF">ACAOBT_LOCUS14004</name>
</gene>
<comment type="caution">
    <text evidence="1">The sequence shown here is derived from an EMBL/GenBank/DDBJ whole genome shotgun (WGS) entry which is preliminary data.</text>
</comment>
<reference evidence="1" key="1">
    <citation type="submission" date="2022-03" db="EMBL/GenBank/DDBJ databases">
        <authorList>
            <person name="Sayadi A."/>
        </authorList>
    </citation>
    <scope>NUCLEOTIDE SEQUENCE</scope>
</reference>
<protein>
    <submittedName>
        <fullName evidence="1">Uncharacterized protein</fullName>
    </submittedName>
</protein>
<evidence type="ECO:0000313" key="2">
    <source>
        <dbReference type="Proteomes" id="UP001152888"/>
    </source>
</evidence>
<name>A0A9P0PCU5_ACAOB</name>
<organism evidence="1 2">
    <name type="scientific">Acanthoscelides obtectus</name>
    <name type="common">Bean weevil</name>
    <name type="synonym">Bruchus obtectus</name>
    <dbReference type="NCBI Taxonomy" id="200917"/>
    <lineage>
        <taxon>Eukaryota</taxon>
        <taxon>Metazoa</taxon>
        <taxon>Ecdysozoa</taxon>
        <taxon>Arthropoda</taxon>
        <taxon>Hexapoda</taxon>
        <taxon>Insecta</taxon>
        <taxon>Pterygota</taxon>
        <taxon>Neoptera</taxon>
        <taxon>Endopterygota</taxon>
        <taxon>Coleoptera</taxon>
        <taxon>Polyphaga</taxon>
        <taxon>Cucujiformia</taxon>
        <taxon>Chrysomeloidea</taxon>
        <taxon>Chrysomelidae</taxon>
        <taxon>Bruchinae</taxon>
        <taxon>Bruchini</taxon>
        <taxon>Acanthoscelides</taxon>
    </lineage>
</organism>
<accession>A0A9P0PCU5</accession>
<dbReference type="EMBL" id="CAKOFQ010006895">
    <property type="protein sequence ID" value="CAH1980456.1"/>
    <property type="molecule type" value="Genomic_DNA"/>
</dbReference>
<proteinExistence type="predicted"/>
<sequence>MSTKYKATPSVAVMVYVRCIVAIVGDAEVQETLSCHKVLRIIKKRYNQVRHLCFATLKMHL</sequence>
<evidence type="ECO:0000313" key="1">
    <source>
        <dbReference type="EMBL" id="CAH1980456.1"/>
    </source>
</evidence>